<gene>
    <name evidence="3" type="ORF">AAFP95_18565</name>
</gene>
<feature type="region of interest" description="Disordered" evidence="1">
    <location>
        <begin position="638"/>
        <end position="665"/>
    </location>
</feature>
<evidence type="ECO:0000256" key="1">
    <source>
        <dbReference type="SAM" id="MobiDB-lite"/>
    </source>
</evidence>
<dbReference type="RefSeq" id="WP_345766106.1">
    <property type="nucleotide sequence ID" value="NZ_CP154834.1"/>
</dbReference>
<feature type="region of interest" description="Disordered" evidence="1">
    <location>
        <begin position="241"/>
        <end position="265"/>
    </location>
</feature>
<evidence type="ECO:0000313" key="4">
    <source>
        <dbReference type="Proteomes" id="UP001463665"/>
    </source>
</evidence>
<dbReference type="Proteomes" id="UP001463665">
    <property type="component" value="Chromosome"/>
</dbReference>
<organism evidence="3 4">
    <name type="scientific">Chryseobacterium endophyticum</name>
    <dbReference type="NCBI Taxonomy" id="1854762"/>
    <lineage>
        <taxon>Bacteria</taxon>
        <taxon>Pseudomonadati</taxon>
        <taxon>Bacteroidota</taxon>
        <taxon>Flavobacteriia</taxon>
        <taxon>Flavobacteriales</taxon>
        <taxon>Weeksellaceae</taxon>
        <taxon>Chryseobacterium group</taxon>
        <taxon>Chryseobacterium</taxon>
    </lineage>
</organism>
<reference evidence="3 4" key="1">
    <citation type="submission" date="2024-04" db="EMBL/GenBank/DDBJ databases">
        <title>Genome sequencing and assembly of rice foliar adapted Chryseobacterium endophyticum OsEnb-ALM-A6.</title>
        <authorList>
            <person name="Kumar S."/>
            <person name="Javed M."/>
            <person name="Chouhan V."/>
            <person name="Charishma K."/>
            <person name="Patel A."/>
            <person name="Kumar M."/>
            <person name="Sahu K.P."/>
            <person name="Kumar A."/>
        </authorList>
    </citation>
    <scope>NUCLEOTIDE SEQUENCE [LARGE SCALE GENOMIC DNA]</scope>
    <source>
        <strain evidence="3 4">OsEnb-ALM-A6</strain>
    </source>
</reference>
<name>A0AAU6WLJ9_9FLAO</name>
<feature type="transmembrane region" description="Helical" evidence="2">
    <location>
        <begin position="699"/>
        <end position="725"/>
    </location>
</feature>
<feature type="region of interest" description="Disordered" evidence="1">
    <location>
        <begin position="291"/>
        <end position="341"/>
    </location>
</feature>
<feature type="compositionally biased region" description="Polar residues" evidence="1">
    <location>
        <begin position="638"/>
        <end position="661"/>
    </location>
</feature>
<feature type="compositionally biased region" description="Polar residues" evidence="1">
    <location>
        <begin position="1"/>
        <end position="16"/>
    </location>
</feature>
<feature type="transmembrane region" description="Helical" evidence="2">
    <location>
        <begin position="731"/>
        <end position="751"/>
    </location>
</feature>
<keyword evidence="2" id="KW-0812">Transmembrane</keyword>
<accession>A0AAU6WLJ9</accession>
<feature type="compositionally biased region" description="Basic residues" evidence="1">
    <location>
        <begin position="42"/>
        <end position="58"/>
    </location>
</feature>
<protein>
    <submittedName>
        <fullName evidence="3">Uncharacterized protein</fullName>
    </submittedName>
</protein>
<keyword evidence="2" id="KW-1133">Transmembrane helix</keyword>
<feature type="compositionally biased region" description="Basic and acidic residues" evidence="1">
    <location>
        <begin position="315"/>
        <end position="341"/>
    </location>
</feature>
<keyword evidence="2" id="KW-0472">Membrane</keyword>
<dbReference type="EMBL" id="CP154834">
    <property type="protein sequence ID" value="XAO73699.1"/>
    <property type="molecule type" value="Genomic_DNA"/>
</dbReference>
<feature type="compositionally biased region" description="Basic and acidic residues" evidence="1">
    <location>
        <begin position="291"/>
        <end position="308"/>
    </location>
</feature>
<proteinExistence type="predicted"/>
<dbReference type="AlphaFoldDB" id="A0AAU6WLJ9"/>
<evidence type="ECO:0000256" key="2">
    <source>
        <dbReference type="SAM" id="Phobius"/>
    </source>
</evidence>
<sequence>MAAQFNAVQDSSSGLFNNKAEKAANRLPKVNAKSGSAFTGSKPKRKAGPAKKTAKPGKKALQPVAQKPKSKEVSFTQSEPLKKTSYSFNAAGKTGGLEKQAQHVLGNIQLDTSAIPAAMQQDTRLQLTGEADTQHLAIEQQEAAHEMGIQKDHAENDIHKDYGENDIIKKPKDEILKPSRKISAKAVKKQPLETLKLEGIDKAGINEQFAPVIRTKIGTENEKYKAAELEHDQKVLEQEKTAETQIGTEKDRSHEKQLKTVKDARSDVHSSRVEWQQALDQTEADFARKSGDHAKTTLGHIKTEKSRGETTAQGHVDKANTEARKKKEAAQAEARQKKTEQQKASGGFFGWVADKASAFINALKDALNYIFTKLRDAVKAIFEAAKTLVLAALELARKAIVSLIKAFASVIKSFLDIALAAFPGIRDRLKARIDKYVAVAEKLVNQAFEVFKKAVVAVIDFLADVVDSLLASLQAVYNLILDAVNFIVAGMIKIMKGLANLTASAMQMPDNFMGQISEEFLGMDITQPLPFEKTAMAETTGTDPDLAYADLLGKSSYDESDFHVDPVTDDMELSPELLAQLQDSNGEISFGANENTIHSFKQSAVGPEEPENRGDVAENQNIPADPYAQADWFINYQNSQSPPSTDTSSASGKQPATSGSMPENMKLVGPWTPGVRLYYLKEQMWSGIKKNWAENKWKYIGIGAAVVLGITALAILTAGAIFALIPPALEIFAAIMMAQAVAKASGFFKTFMTDGWIGNIASAGKALARAIGIILVELLFILLFDSAALFKVLKTAAKGGVKGVFNLAKAGARNTLKAGKNALVATGKGFVKQAGKAKFFVQGIGKGITKGAKNLDELGENLSKRFKFKGFSLELKGRWFTLYGIINPKVPLAKGQVNLSKDSYKKVASNARANKALKLMDEITGGHTHGRHSATKTNKWLLDRAAGGISSAPIFTAKAATRFLDPNTHMKTIKMLEKKIQDAVSSGIYPTNISLPSSLTVGNRIAIKEEVMGFSVGTGFLSPSGAAHLGKLPGEATGLLDKATGVFVIRGFDSSGKIILHEITAFPTL</sequence>
<feature type="transmembrane region" description="Helical" evidence="2">
    <location>
        <begin position="763"/>
        <end position="784"/>
    </location>
</feature>
<feature type="region of interest" description="Disordered" evidence="1">
    <location>
        <begin position="1"/>
        <end position="79"/>
    </location>
</feature>
<keyword evidence="4" id="KW-1185">Reference proteome</keyword>
<evidence type="ECO:0000313" key="3">
    <source>
        <dbReference type="EMBL" id="XAO73699.1"/>
    </source>
</evidence>